<gene>
    <name evidence="1" type="ORF">NYM_LOCUS15606</name>
</gene>
<dbReference type="EMBL" id="LR721781">
    <property type="protein sequence ID" value="VVW17588.1"/>
    <property type="molecule type" value="Genomic_DNA"/>
</dbReference>
<dbReference type="Gramene" id="NC3G0223010.1">
    <property type="protein sequence ID" value="NC3G0223010.1:cds"/>
    <property type="gene ID" value="NC3G0223010"/>
</dbReference>
<sequence>METPARRWLTKELRLVRDDPLGPTALFAAQPISIALALARQPSSPSISSTTLLPTVSRATTPPVGVTVRIPAPRSSTTIFSFRGCSAMRGKVNMGTPAERLSMTEFQPQCVKKPPTAGWDKIINCGAHSFKSIPLPARRSSNPAGASHAFDLTTSTNGQPLASSPRAISVSWLFAAGACDPKEA</sequence>
<organism evidence="1">
    <name type="scientific">Nymphaea colorata</name>
    <name type="common">pocket water lily</name>
    <dbReference type="NCBI Taxonomy" id="210225"/>
    <lineage>
        <taxon>Eukaryota</taxon>
        <taxon>Viridiplantae</taxon>
        <taxon>Streptophyta</taxon>
        <taxon>Embryophyta</taxon>
        <taxon>Tracheophyta</taxon>
        <taxon>Spermatophyta</taxon>
        <taxon>Magnoliopsida</taxon>
        <taxon>Nymphaeales</taxon>
        <taxon>Nymphaeaceae</taxon>
        <taxon>Nymphaea</taxon>
    </lineage>
</organism>
<protein>
    <submittedName>
        <fullName evidence="1">Uncharacterized protein</fullName>
    </submittedName>
</protein>
<name>A0A5K1BR22_9MAGN</name>
<dbReference type="AlphaFoldDB" id="A0A5K1BR22"/>
<reference evidence="1" key="1">
    <citation type="submission" date="2019-09" db="EMBL/GenBank/DDBJ databases">
        <authorList>
            <person name="Zhang L."/>
        </authorList>
    </citation>
    <scope>NUCLEOTIDE SEQUENCE</scope>
</reference>
<proteinExistence type="predicted"/>
<accession>A0A5K1BR22</accession>
<evidence type="ECO:0000313" key="1">
    <source>
        <dbReference type="EMBL" id="VVW17588.1"/>
    </source>
</evidence>